<feature type="transmembrane region" description="Helical" evidence="6">
    <location>
        <begin position="293"/>
        <end position="311"/>
    </location>
</feature>
<dbReference type="AlphaFoldDB" id="A0A848LNP4"/>
<comment type="caution">
    <text evidence="7">The sequence shown here is derived from an EMBL/GenBank/DDBJ whole genome shotgun (WGS) entry which is preliminary data.</text>
</comment>
<keyword evidence="8" id="KW-1185">Reference proteome</keyword>
<dbReference type="CDD" id="cd17485">
    <property type="entry name" value="MFS_MFSD3"/>
    <property type="match status" value="1"/>
</dbReference>
<feature type="transmembrane region" description="Helical" evidence="6">
    <location>
        <begin position="217"/>
        <end position="235"/>
    </location>
</feature>
<dbReference type="GO" id="GO:0016020">
    <property type="term" value="C:membrane"/>
    <property type="evidence" value="ECO:0007669"/>
    <property type="project" value="UniProtKB-SubCell"/>
</dbReference>
<keyword evidence="2" id="KW-0813">Transport</keyword>
<gene>
    <name evidence="7" type="ORF">HG543_31175</name>
</gene>
<accession>A0A848LNP4</accession>
<evidence type="ECO:0000256" key="1">
    <source>
        <dbReference type="ARBA" id="ARBA00004141"/>
    </source>
</evidence>
<dbReference type="InterPro" id="IPR004752">
    <property type="entry name" value="AmpG_permease/AT-1"/>
</dbReference>
<dbReference type="InterPro" id="IPR036259">
    <property type="entry name" value="MFS_trans_sf"/>
</dbReference>
<dbReference type="SUPFAM" id="SSF103473">
    <property type="entry name" value="MFS general substrate transporter"/>
    <property type="match status" value="1"/>
</dbReference>
<comment type="subcellular location">
    <subcellularLocation>
        <location evidence="1">Membrane</location>
        <topology evidence="1">Multi-pass membrane protein</topology>
    </subcellularLocation>
</comment>
<organism evidence="7 8">
    <name type="scientific">Pyxidicoccus fallax</name>
    <dbReference type="NCBI Taxonomy" id="394095"/>
    <lineage>
        <taxon>Bacteria</taxon>
        <taxon>Pseudomonadati</taxon>
        <taxon>Myxococcota</taxon>
        <taxon>Myxococcia</taxon>
        <taxon>Myxococcales</taxon>
        <taxon>Cystobacterineae</taxon>
        <taxon>Myxococcaceae</taxon>
        <taxon>Pyxidicoccus</taxon>
    </lineage>
</organism>
<proteinExistence type="predicted"/>
<evidence type="ECO:0000256" key="3">
    <source>
        <dbReference type="ARBA" id="ARBA00022692"/>
    </source>
</evidence>
<sequence length="417" mass="44546">MRLPSRRLVLLSLLYLVQGMPFGFLTTALPVYLRTRGVSLTTIGFAGVLALPWACKALWAPLVDRYGSARIGRRKSWILPMQVALAVSCAAASLAVTREDLTLLATCVLLMNLFAATQDIAVDGFAVDTLRPDELGPGNIAQVVGYKFGMMFAGGGVIAWTGNRVGWAGMLLAMAALCLVAFVVLLFVRESAPTPREGATPEQVDWREVFGRLKQSLLLPGTFWLLLFIATYKFGESLSDVPYKLFLVDAGIPAERILLWVGTWGTGASILGSTVGGLLAARMPLMSALGLTATLRVLPLVGRWGLAAFGVSDAGVIGVTLAEEFFSGALTTVMFAFMMSRVDRRIGATHYTLLASIEVWGKAPAGPLGAWLADMKHGAALGYPPVFMLGALLSVAFLALLLPMRRQRPAEAAPAVT</sequence>
<evidence type="ECO:0000313" key="8">
    <source>
        <dbReference type="Proteomes" id="UP000518300"/>
    </source>
</evidence>
<feature type="transmembrane region" description="Helical" evidence="6">
    <location>
        <begin position="385"/>
        <end position="402"/>
    </location>
</feature>
<dbReference type="PANTHER" id="PTHR12778:SF10">
    <property type="entry name" value="MAJOR FACILITATOR SUPERFAMILY DOMAIN-CONTAINING PROTEIN 3"/>
    <property type="match status" value="1"/>
</dbReference>
<dbReference type="GO" id="GO:0008521">
    <property type="term" value="F:acetyl-CoA transmembrane transporter activity"/>
    <property type="evidence" value="ECO:0007669"/>
    <property type="project" value="InterPro"/>
</dbReference>
<evidence type="ECO:0000256" key="2">
    <source>
        <dbReference type="ARBA" id="ARBA00022448"/>
    </source>
</evidence>
<evidence type="ECO:0000256" key="4">
    <source>
        <dbReference type="ARBA" id="ARBA00022989"/>
    </source>
</evidence>
<evidence type="ECO:0000256" key="5">
    <source>
        <dbReference type="ARBA" id="ARBA00023136"/>
    </source>
</evidence>
<dbReference type="Proteomes" id="UP000518300">
    <property type="component" value="Unassembled WGS sequence"/>
</dbReference>
<feature type="transmembrane region" description="Helical" evidence="6">
    <location>
        <begin position="167"/>
        <end position="188"/>
    </location>
</feature>
<dbReference type="Gene3D" id="1.20.1250.20">
    <property type="entry name" value="MFS general substrate transporter like domains"/>
    <property type="match status" value="1"/>
</dbReference>
<dbReference type="EMBL" id="JABBJJ010000177">
    <property type="protein sequence ID" value="NMO19299.1"/>
    <property type="molecule type" value="Genomic_DNA"/>
</dbReference>
<feature type="transmembrane region" description="Helical" evidence="6">
    <location>
        <begin position="76"/>
        <end position="96"/>
    </location>
</feature>
<protein>
    <submittedName>
        <fullName evidence="7">MFS transporter</fullName>
    </submittedName>
</protein>
<evidence type="ECO:0000313" key="7">
    <source>
        <dbReference type="EMBL" id="NMO19299.1"/>
    </source>
</evidence>
<dbReference type="InterPro" id="IPR024371">
    <property type="entry name" value="AcetylCoA_trans_1-like"/>
</dbReference>
<keyword evidence="3 6" id="KW-0812">Transmembrane</keyword>
<keyword evidence="4 6" id="KW-1133">Transmembrane helix</keyword>
<feature type="transmembrane region" description="Helical" evidence="6">
    <location>
        <begin position="257"/>
        <end position="281"/>
    </location>
</feature>
<dbReference type="GO" id="GO:0035348">
    <property type="term" value="P:acetyl-CoA transmembrane transport"/>
    <property type="evidence" value="ECO:0007669"/>
    <property type="project" value="InterPro"/>
</dbReference>
<name>A0A848LNP4_9BACT</name>
<dbReference type="PANTHER" id="PTHR12778">
    <property type="entry name" value="SOLUTE CARRIER FAMILY 33 ACETYL-COA TRANSPORTER -RELATED"/>
    <property type="match status" value="1"/>
</dbReference>
<dbReference type="RefSeq" id="WP_169348550.1">
    <property type="nucleotide sequence ID" value="NZ_JABBJJ010000177.1"/>
</dbReference>
<reference evidence="7 8" key="1">
    <citation type="submission" date="2020-04" db="EMBL/GenBank/DDBJ databases">
        <title>Draft genome of Pyxidicoccus fallax type strain.</title>
        <authorList>
            <person name="Whitworth D.E."/>
        </authorList>
    </citation>
    <scope>NUCLEOTIDE SEQUENCE [LARGE SCALE GENOMIC DNA]</scope>
    <source>
        <strain evidence="7 8">DSM 14698</strain>
    </source>
</reference>
<evidence type="ECO:0000256" key="6">
    <source>
        <dbReference type="SAM" id="Phobius"/>
    </source>
</evidence>
<feature type="transmembrane region" description="Helical" evidence="6">
    <location>
        <begin position="38"/>
        <end position="55"/>
    </location>
</feature>
<keyword evidence="5 6" id="KW-0472">Membrane</keyword>
<dbReference type="Pfam" id="PF13000">
    <property type="entry name" value="Acatn"/>
    <property type="match status" value="1"/>
</dbReference>